<dbReference type="PANTHER" id="PTHR30390:SF6">
    <property type="entry name" value="DNAA INITIATOR-ASSOCIATING PROTEIN DIAA"/>
    <property type="match status" value="1"/>
</dbReference>
<sequence>MPQRVYSLFQQSVEAKMQVGEELAPLINQAGDILVESLIHEGKILICGNGVSAALAQIFSSSLIDRFEKERPSLPAIWLGSNIATYTAITADYNQSEVYAKPVRALGQEGDILVVISSSGNSANLVQAISAAHDRGMNVIALTGRDGGDISSLLDVNDIELRADLNSRGRIHEVHMLTIFCLCDLIDHRLFGLE</sequence>
<dbReference type="Gene3D" id="3.40.50.10490">
    <property type="entry name" value="Glucose-6-phosphate isomerase like protein, domain 1"/>
    <property type="match status" value="1"/>
</dbReference>
<dbReference type="GO" id="GO:0097367">
    <property type="term" value="F:carbohydrate derivative binding"/>
    <property type="evidence" value="ECO:0007669"/>
    <property type="project" value="InterPro"/>
</dbReference>
<dbReference type="EMBL" id="JAUOPB010000002">
    <property type="protein sequence ID" value="MDO6421483.1"/>
    <property type="molecule type" value="Genomic_DNA"/>
</dbReference>
<comment type="caution">
    <text evidence="2">The sequence shown here is derived from an EMBL/GenBank/DDBJ whole genome shotgun (WGS) entry which is preliminary data.</text>
</comment>
<dbReference type="GeneID" id="98614775"/>
<dbReference type="PROSITE" id="PS51464">
    <property type="entry name" value="SIS"/>
    <property type="match status" value="1"/>
</dbReference>
<dbReference type="AlphaFoldDB" id="A0AAW7X4L7"/>
<dbReference type="Pfam" id="PF13580">
    <property type="entry name" value="SIS_2"/>
    <property type="match status" value="1"/>
</dbReference>
<dbReference type="InterPro" id="IPR035461">
    <property type="entry name" value="GmhA/DiaA"/>
</dbReference>
<gene>
    <name evidence="2" type="ORF">Q4521_03260</name>
</gene>
<dbReference type="InterPro" id="IPR046348">
    <property type="entry name" value="SIS_dom_sf"/>
</dbReference>
<evidence type="ECO:0000259" key="1">
    <source>
        <dbReference type="PROSITE" id="PS51464"/>
    </source>
</evidence>
<accession>A0AAW7X4L7</accession>
<dbReference type="CDD" id="cd05006">
    <property type="entry name" value="SIS_GmhA"/>
    <property type="match status" value="1"/>
</dbReference>
<dbReference type="InterPro" id="IPR001347">
    <property type="entry name" value="SIS_dom"/>
</dbReference>
<dbReference type="SUPFAM" id="SSF53697">
    <property type="entry name" value="SIS domain"/>
    <property type="match status" value="1"/>
</dbReference>
<protein>
    <submittedName>
        <fullName evidence="2">SIS domain-containing protein</fullName>
    </submittedName>
</protein>
<dbReference type="RefSeq" id="WP_011469620.1">
    <property type="nucleotide sequence ID" value="NZ_CP123764.1"/>
</dbReference>
<organism evidence="2 3">
    <name type="scientific">Saccharophagus degradans</name>
    <dbReference type="NCBI Taxonomy" id="86304"/>
    <lineage>
        <taxon>Bacteria</taxon>
        <taxon>Pseudomonadati</taxon>
        <taxon>Pseudomonadota</taxon>
        <taxon>Gammaproteobacteria</taxon>
        <taxon>Cellvibrionales</taxon>
        <taxon>Cellvibrionaceae</taxon>
        <taxon>Saccharophagus</taxon>
    </lineage>
</organism>
<proteinExistence type="predicted"/>
<dbReference type="Proteomes" id="UP001169760">
    <property type="component" value="Unassembled WGS sequence"/>
</dbReference>
<evidence type="ECO:0000313" key="2">
    <source>
        <dbReference type="EMBL" id="MDO6421483.1"/>
    </source>
</evidence>
<dbReference type="GO" id="GO:1901135">
    <property type="term" value="P:carbohydrate derivative metabolic process"/>
    <property type="evidence" value="ECO:0007669"/>
    <property type="project" value="InterPro"/>
</dbReference>
<feature type="domain" description="SIS" evidence="1">
    <location>
        <begin position="34"/>
        <end position="194"/>
    </location>
</feature>
<evidence type="ECO:0000313" key="3">
    <source>
        <dbReference type="Proteomes" id="UP001169760"/>
    </source>
</evidence>
<name>A0AAW7X4L7_9GAMM</name>
<dbReference type="PANTHER" id="PTHR30390">
    <property type="entry name" value="SEDOHEPTULOSE 7-PHOSPHATE ISOMERASE / DNAA INITIATOR-ASSOCIATING FACTOR FOR REPLICATION INITIATION"/>
    <property type="match status" value="1"/>
</dbReference>
<dbReference type="InterPro" id="IPR050099">
    <property type="entry name" value="SIS_GmhA/DiaA_subfam"/>
</dbReference>
<reference evidence="2" key="1">
    <citation type="submission" date="2023-07" db="EMBL/GenBank/DDBJ databases">
        <title>Genome content predicts the carbon catabolic preferences of heterotrophic bacteria.</title>
        <authorList>
            <person name="Gralka M."/>
        </authorList>
    </citation>
    <scope>NUCLEOTIDE SEQUENCE</scope>
    <source>
        <strain evidence="2">I3M17_2</strain>
    </source>
</reference>